<feature type="non-terminal residue" evidence="2">
    <location>
        <position position="1"/>
    </location>
</feature>
<gene>
    <name evidence="2" type="ORF">AVDCRST_MAG80-1283</name>
</gene>
<feature type="compositionally biased region" description="Basic residues" evidence="1">
    <location>
        <begin position="315"/>
        <end position="339"/>
    </location>
</feature>
<feature type="compositionally biased region" description="Basic residues" evidence="1">
    <location>
        <begin position="354"/>
        <end position="365"/>
    </location>
</feature>
<evidence type="ECO:0000313" key="2">
    <source>
        <dbReference type="EMBL" id="CAA9440557.1"/>
    </source>
</evidence>
<feature type="compositionally biased region" description="Low complexity" evidence="1">
    <location>
        <begin position="103"/>
        <end position="112"/>
    </location>
</feature>
<dbReference type="EMBL" id="CADCVC010000109">
    <property type="protein sequence ID" value="CAA9440557.1"/>
    <property type="molecule type" value="Genomic_DNA"/>
</dbReference>
<accession>A0A6J4QC01</accession>
<dbReference type="AlphaFoldDB" id="A0A6J4QC01"/>
<protein>
    <submittedName>
        <fullName evidence="2">Uncharacterized protein</fullName>
    </submittedName>
</protein>
<reference evidence="2" key="1">
    <citation type="submission" date="2020-02" db="EMBL/GenBank/DDBJ databases">
        <authorList>
            <person name="Meier V. D."/>
        </authorList>
    </citation>
    <scope>NUCLEOTIDE SEQUENCE</scope>
    <source>
        <strain evidence="2">AVDCRST_MAG80</strain>
    </source>
</reference>
<feature type="compositionally biased region" description="Basic and acidic residues" evidence="1">
    <location>
        <begin position="188"/>
        <end position="198"/>
    </location>
</feature>
<feature type="compositionally biased region" description="Basic and acidic residues" evidence="1">
    <location>
        <begin position="206"/>
        <end position="220"/>
    </location>
</feature>
<feature type="region of interest" description="Disordered" evidence="1">
    <location>
        <begin position="1"/>
        <end position="374"/>
    </location>
</feature>
<name>A0A6J4QC01_9ACTN</name>
<feature type="compositionally biased region" description="Basic and acidic residues" evidence="1">
    <location>
        <begin position="251"/>
        <end position="267"/>
    </location>
</feature>
<feature type="non-terminal residue" evidence="2">
    <location>
        <position position="374"/>
    </location>
</feature>
<sequence>DVSDRSEPLSAGAVRARPRAPRSRGALALRAHRRHRGSGPGADHSPDPGPRRRPAGSFEVPALSGAAHGSSRRGGGFRASGLHRPAAPLRPGQRLPGPGPRGGPQRPGLLSGPRRELPGPGRRGWGRQPQPHRRHRGGHTESRRALQHNHPRGGPALASRGGRGDGTLHGLQSQAARERGARALPAREAGEGRGDPHAHQGAGIWLDHRPDSCDDPDLRPHVGRSRGPRRRVRLHLRRPDRFPGNSAVLRSDPRRRPPDSSRLRRLPDQGPGSRRYLRGDTPDRGAPHLPDGHGPKRATPPGNGHPGCPGDGRPPRVRGCRPRHPDRGRHHRPARRTLRKAFGSRSFTQGRPAARARRRTRRRARGVRDAPSLL</sequence>
<feature type="compositionally biased region" description="Basic and acidic residues" evidence="1">
    <location>
        <begin position="277"/>
        <end position="294"/>
    </location>
</feature>
<proteinExistence type="predicted"/>
<organism evidence="2">
    <name type="scientific">uncultured Rubrobacteraceae bacterium</name>
    <dbReference type="NCBI Taxonomy" id="349277"/>
    <lineage>
        <taxon>Bacteria</taxon>
        <taxon>Bacillati</taxon>
        <taxon>Actinomycetota</taxon>
        <taxon>Rubrobacteria</taxon>
        <taxon>Rubrobacterales</taxon>
        <taxon>Rubrobacteraceae</taxon>
        <taxon>environmental samples</taxon>
    </lineage>
</organism>
<feature type="compositionally biased region" description="Basic residues" evidence="1">
    <location>
        <begin position="221"/>
        <end position="238"/>
    </location>
</feature>
<evidence type="ECO:0000256" key="1">
    <source>
        <dbReference type="SAM" id="MobiDB-lite"/>
    </source>
</evidence>